<dbReference type="RefSeq" id="YP_009225815.1">
    <property type="nucleotide sequence ID" value="NC_029098.1"/>
</dbReference>
<keyword evidence="2" id="KW-1185">Reference proteome</keyword>
<dbReference type="Proteomes" id="UP000030200">
    <property type="component" value="Segment"/>
</dbReference>
<proteinExistence type="predicted"/>
<sequence>MAKLIRLQFFKGESGLLAYREYDDGSSKGGRVTNEEAEALSKELIGSDSLGLNAPTDLIKDADE</sequence>
<protein>
    <submittedName>
        <fullName evidence="1">Uncharacterized protein</fullName>
    </submittedName>
</protein>
<accession>A0A0A0RL87</accession>
<name>A0A0A0RL87_9CAUD</name>
<dbReference type="GeneID" id="26796819"/>
<evidence type="ECO:0000313" key="1">
    <source>
        <dbReference type="EMBL" id="AIW02588.1"/>
    </source>
</evidence>
<dbReference type="EMBL" id="KM652554">
    <property type="protein sequence ID" value="AIW02588.1"/>
    <property type="molecule type" value="Genomic_DNA"/>
</dbReference>
<dbReference type="KEGG" id="vg:26796819"/>
<organism evidence="1 2">
    <name type="scientific">Streptomyces phage Jay2Jay</name>
    <dbReference type="NCBI Taxonomy" id="1556290"/>
    <lineage>
        <taxon>Viruses</taxon>
        <taxon>Duplodnaviria</taxon>
        <taxon>Heunggongvirae</taxon>
        <taxon>Uroviricota</taxon>
        <taxon>Caudoviricetes</taxon>
        <taxon>Stanwilliamsviridae</taxon>
        <taxon>Boydwoodruffvirinae</taxon>
        <taxon>Samistivirus</taxon>
        <taxon>Samistivirus jay2jay</taxon>
    </lineage>
</organism>
<reference evidence="1 2" key="1">
    <citation type="submission" date="2014-09" db="EMBL/GenBank/DDBJ databases">
        <authorList>
            <person name="Gicewicz E.A."/>
            <person name="Hiryak K.M."/>
            <person name="Horoschock A.N."/>
            <person name="Kneeream E.R."/>
            <person name="Luchetta J."/>
            <person name="Mikolon A.R."/>
            <person name="Smith S.N."/>
            <person name="Svintozelskiy S."/>
            <person name="Yucha M.L."/>
            <person name="Manna D.P."/>
            <person name="Pidcock K.A."/>
            <person name="Laing C.E."/>
            <person name="Schaff J.E."/>
            <person name="Dashiell C.L."/>
            <person name="Macialek J.A."/>
            <person name="Anders K.R."/>
            <person name="Braun M.A."/>
            <person name="Delesalle V.A."/>
            <person name="Hughes L.E."/>
            <person name="Ware V.C."/>
            <person name="Bradley K.W."/>
            <person name="Barker L.P."/>
            <person name="Asai D.J."/>
            <person name="Bowman C.A."/>
            <person name="Russell D.A."/>
            <person name="Pope W.H."/>
            <person name="Jacobs-Sera D."/>
            <person name="Hendrix R.W."/>
            <person name="Hatfull G.F."/>
        </authorList>
    </citation>
    <scope>NUCLEOTIDE SEQUENCE [LARGE SCALE GENOMIC DNA]</scope>
</reference>
<evidence type="ECO:0000313" key="2">
    <source>
        <dbReference type="Proteomes" id="UP000030200"/>
    </source>
</evidence>
<gene>
    <name evidence="1" type="primary">90</name>
    <name evidence="1" type="ORF">PBI_JAY2JAY_90</name>
</gene>